<protein>
    <recommendedName>
        <fullName evidence="5">4Fe-4S Mo/W bis-MGD-type domain-containing protein</fullName>
    </recommendedName>
</protein>
<dbReference type="Proteomes" id="UP001206983">
    <property type="component" value="Unassembled WGS sequence"/>
</dbReference>
<dbReference type="Pfam" id="PF04879">
    <property type="entry name" value="Molybdop_Fe4S4"/>
    <property type="match status" value="1"/>
</dbReference>
<evidence type="ECO:0000256" key="2">
    <source>
        <dbReference type="ARBA" id="ARBA00022723"/>
    </source>
</evidence>
<evidence type="ECO:0000313" key="6">
    <source>
        <dbReference type="EMBL" id="MCQ6963750.1"/>
    </source>
</evidence>
<dbReference type="PROSITE" id="PS51669">
    <property type="entry name" value="4FE4S_MOW_BIS_MGD"/>
    <property type="match status" value="1"/>
</dbReference>
<evidence type="ECO:0000256" key="4">
    <source>
        <dbReference type="ARBA" id="ARBA00023014"/>
    </source>
</evidence>
<evidence type="ECO:0000313" key="7">
    <source>
        <dbReference type="Proteomes" id="UP001206983"/>
    </source>
</evidence>
<keyword evidence="7" id="KW-1185">Reference proteome</keyword>
<dbReference type="GO" id="GO:0022904">
    <property type="term" value="P:respiratory electron transport chain"/>
    <property type="evidence" value="ECO:0007669"/>
    <property type="project" value="TreeGrafter"/>
</dbReference>
<dbReference type="SMART" id="SM00926">
    <property type="entry name" value="Molybdop_Fe4S4"/>
    <property type="match status" value="1"/>
</dbReference>
<evidence type="ECO:0000256" key="3">
    <source>
        <dbReference type="ARBA" id="ARBA00023004"/>
    </source>
</evidence>
<evidence type="ECO:0000259" key="5">
    <source>
        <dbReference type="PROSITE" id="PS51669"/>
    </source>
</evidence>
<organism evidence="6 7">
    <name type="scientific">Methanolobus chelungpuianus</name>
    <dbReference type="NCBI Taxonomy" id="502115"/>
    <lineage>
        <taxon>Archaea</taxon>
        <taxon>Methanobacteriati</taxon>
        <taxon>Methanobacteriota</taxon>
        <taxon>Stenosarchaea group</taxon>
        <taxon>Methanomicrobia</taxon>
        <taxon>Methanosarcinales</taxon>
        <taxon>Methanosarcinaceae</taxon>
        <taxon>Methanolobus</taxon>
    </lineage>
</organism>
<comment type="caution">
    <text evidence="6">The sequence shown here is derived from an EMBL/GenBank/DDBJ whole genome shotgun (WGS) entry which is preliminary data.</text>
</comment>
<keyword evidence="2" id="KW-0479">Metal-binding</keyword>
<dbReference type="AlphaFoldDB" id="A0AAE3HBV9"/>
<dbReference type="Gene3D" id="3.40.50.740">
    <property type="match status" value="1"/>
</dbReference>
<dbReference type="SUPFAM" id="SSF53706">
    <property type="entry name" value="Formate dehydrogenase/DMSO reductase, domains 1-3"/>
    <property type="match status" value="1"/>
</dbReference>
<dbReference type="PANTHER" id="PTHR43105">
    <property type="entry name" value="RESPIRATORY NITRATE REDUCTASE"/>
    <property type="match status" value="1"/>
</dbReference>
<name>A0AAE3HBV9_9EURY</name>
<evidence type="ECO:0000256" key="1">
    <source>
        <dbReference type="ARBA" id="ARBA00022485"/>
    </source>
</evidence>
<keyword evidence="1" id="KW-0004">4Fe-4S</keyword>
<dbReference type="EMBL" id="JTEO01000010">
    <property type="protein sequence ID" value="MCQ6963750.1"/>
    <property type="molecule type" value="Genomic_DNA"/>
</dbReference>
<dbReference type="GO" id="GO:0003954">
    <property type="term" value="F:NADH dehydrogenase activity"/>
    <property type="evidence" value="ECO:0007669"/>
    <property type="project" value="TreeGrafter"/>
</dbReference>
<dbReference type="Gene3D" id="2.20.25.90">
    <property type="entry name" value="ADC-like domains"/>
    <property type="match status" value="1"/>
</dbReference>
<dbReference type="GO" id="GO:0046872">
    <property type="term" value="F:metal ion binding"/>
    <property type="evidence" value="ECO:0007669"/>
    <property type="project" value="UniProtKB-KW"/>
</dbReference>
<reference evidence="6 7" key="1">
    <citation type="journal article" date="2011" name="Appl. Environ. Microbiol.">
        <title>Methanogenic archaea isolated from Taiwan's Chelungpu fault.</title>
        <authorList>
            <person name="Wu S.Y."/>
            <person name="Lai M.C."/>
        </authorList>
    </citation>
    <scope>NUCLEOTIDE SEQUENCE [LARGE SCALE GENOMIC DNA]</scope>
    <source>
        <strain evidence="6 7">St545Mb</strain>
    </source>
</reference>
<keyword evidence="3" id="KW-0408">Iron</keyword>
<dbReference type="RefSeq" id="WP_256623663.1">
    <property type="nucleotide sequence ID" value="NZ_JTEO01000010.1"/>
</dbReference>
<gene>
    <name evidence="6" type="ORF">PV02_11820</name>
</gene>
<accession>A0AAE3HBV9</accession>
<feature type="domain" description="4Fe-4S Mo/W bis-MGD-type" evidence="5">
    <location>
        <begin position="3"/>
        <end position="59"/>
    </location>
</feature>
<keyword evidence="4" id="KW-0411">Iron-sulfur</keyword>
<dbReference type="CDD" id="cd00368">
    <property type="entry name" value="Molybdopterin-Binding"/>
    <property type="match status" value="1"/>
</dbReference>
<proteinExistence type="predicted"/>
<dbReference type="InterPro" id="IPR050123">
    <property type="entry name" value="Prok_molybdopt-oxidoreductase"/>
</dbReference>
<dbReference type="PANTHER" id="PTHR43105:SF10">
    <property type="entry name" value="NADH-QUINONE OXIDOREDUCTASE SUBUNIT G"/>
    <property type="match status" value="1"/>
</dbReference>
<dbReference type="GO" id="GO:0051539">
    <property type="term" value="F:4 iron, 4 sulfur cluster binding"/>
    <property type="evidence" value="ECO:0007669"/>
    <property type="project" value="UniProtKB-KW"/>
</dbReference>
<dbReference type="GO" id="GO:0016020">
    <property type="term" value="C:membrane"/>
    <property type="evidence" value="ECO:0007669"/>
    <property type="project" value="TreeGrafter"/>
</dbReference>
<sequence>MKESIYTTVCPGCSIGCGLYIRESDKGAVSVDFLKSSPVNLGKLCRFGMRLPHYYSRLVSGKAEGQDCGTEDAVRAAASRLKGAGKIAMLSVGNTTCEEHIAFMKLAETLGTVVHTGIPVYAQLPPECHPHLEGMPFIDIENAEKIVLFIDPYVQYPLLVRRLLAAKRNGAYIISAGRTELHLAHENRKLSPEQCAELDLDSGSLIITDVHPHTDPCHIQQLLNIALDTGARLQVMKPFVNSEGADRLAKSRAGMMGISQIMSGIERGDIRTLVLLDSDPVELMPDTSRAVEVLKKLEDLIVISSRDSPVNAIADVVIATEPLYRKKGTFINAEGKLQENSGQGIDGIDAISMLSRELGADGFDHRQVHGYLHERMIETLASENRKPEYCRMECGTVPAQQNGACTLEYMYNPFMWFSQPDDNGFVLLDRGMVKSLRLKKGGTVRLDSEKGSMDMRYKVEKVPEGTILTGRKLPIATATVTKIKAEGC</sequence>
<dbReference type="InterPro" id="IPR006963">
    <property type="entry name" value="Mopterin_OxRdtase_4Fe-4S_dom"/>
</dbReference>